<evidence type="ECO:0000256" key="1">
    <source>
        <dbReference type="SAM" id="MobiDB-lite"/>
    </source>
</evidence>
<geneLocation type="plasmid" evidence="4">
    <name>pc0210c1</name>
</geneLocation>
<dbReference type="AlphaFoldDB" id="A0A6G7BEL6"/>
<dbReference type="Proteomes" id="UP000501676">
    <property type="component" value="Plasmid pC0210C1"/>
</dbReference>
<feature type="compositionally biased region" description="Basic and acidic residues" evidence="1">
    <location>
        <begin position="77"/>
        <end position="101"/>
    </location>
</feature>
<organism evidence="3 4">
    <name type="scientific">Lactobacillus iners</name>
    <dbReference type="NCBI Taxonomy" id="147802"/>
    <lineage>
        <taxon>Bacteria</taxon>
        <taxon>Bacillati</taxon>
        <taxon>Bacillota</taxon>
        <taxon>Bacilli</taxon>
        <taxon>Lactobacillales</taxon>
        <taxon>Lactobacillaceae</taxon>
        <taxon>Lactobacillus</taxon>
    </lineage>
</organism>
<evidence type="ECO:0000313" key="2">
    <source>
        <dbReference type="EMBL" id="QIH24442.1"/>
    </source>
</evidence>
<gene>
    <name evidence="2" type="ORF">G6Z83_06900</name>
    <name evidence="3" type="ORF">G6Z83_06905</name>
</gene>
<protein>
    <submittedName>
        <fullName evidence="3">Uncharacterized protein</fullName>
    </submittedName>
</protein>
<dbReference type="EMBL" id="CP049229">
    <property type="protein sequence ID" value="QIH24442.1"/>
    <property type="molecule type" value="Genomic_DNA"/>
</dbReference>
<reference evidence="3 4" key="1">
    <citation type="submission" date="2020-02" db="EMBL/GenBank/DDBJ databases">
        <title>Complete genome sequences of six Lactobacillus iners strains isolated from the human vagina.</title>
        <authorList>
            <person name="France M.T."/>
            <person name="Rutt L."/>
            <person name="Narina S."/>
            <person name="Arbaugh S."/>
            <person name="Humphrys M.S."/>
            <person name="Ma B."/>
            <person name="Hayward M.R."/>
            <person name="Relman D."/>
            <person name="Kwon D.S."/>
            <person name="Ravel J."/>
        </authorList>
    </citation>
    <scope>NUCLEOTIDE SEQUENCE [LARGE SCALE GENOMIC DNA]</scope>
    <source>
        <strain evidence="3 4">C0210C1</strain>
        <plasmid evidence="4">pc0210c1</plasmid>
        <plasmid evidence="3">pC0210C1</plasmid>
    </source>
</reference>
<proteinExistence type="predicted"/>
<sequence length="111" mass="12672">MNKAKNDDRKNFTLRIPKNSPEAKWLQHQKNSTESMTFLISLAIANYGNTDLIQMAKQVVVQNINFSLDPSQNETKNSPEVKKNNDMKLKTPNQKTDKEKNISLLGDPRLS</sequence>
<feature type="region of interest" description="Disordered" evidence="1">
    <location>
        <begin position="68"/>
        <end position="111"/>
    </location>
</feature>
<dbReference type="RefSeq" id="WP_006734632.1">
    <property type="nucleotide sequence ID" value="NZ_CP049227.1"/>
</dbReference>
<evidence type="ECO:0000313" key="3">
    <source>
        <dbReference type="EMBL" id="QIH24443.1"/>
    </source>
</evidence>
<name>A0A6G7BEL6_9LACO</name>
<dbReference type="EMBL" id="CP049229">
    <property type="protein sequence ID" value="QIH24443.1"/>
    <property type="molecule type" value="Genomic_DNA"/>
</dbReference>
<evidence type="ECO:0000313" key="4">
    <source>
        <dbReference type="Proteomes" id="UP000501676"/>
    </source>
</evidence>
<geneLocation type="plasmid" evidence="3">
    <name>pC0210C1</name>
</geneLocation>
<accession>A0A6G7BEL6</accession>
<keyword evidence="3" id="KW-0614">Plasmid</keyword>